<dbReference type="Proteomes" id="UP000000599">
    <property type="component" value="Chromosome A"/>
</dbReference>
<name>B5RSU7_DEBHA</name>
<sequence>MTVMITKMITKTMMTTTATQKNGSPNDATEYVTKLSRWVKSVKNRGILNMSSLKAIPEGTCKDYGCENNYKKNWGKY</sequence>
<proteinExistence type="predicted"/>
<dbReference type="RefSeq" id="XP_002770026.1">
    <property type="nucleotide sequence ID" value="XM_002769980.1"/>
</dbReference>
<dbReference type="KEGG" id="dha:DEHA2A11176g"/>
<dbReference type="HOGENOM" id="CLU_2638023_0_0_1"/>
<protein>
    <submittedName>
        <fullName evidence="1">DEHA2A11176p</fullName>
    </submittedName>
</protein>
<gene>
    <name evidence="1" type="ordered locus">DEHA2A11176g</name>
</gene>
<reference evidence="1 2" key="1">
    <citation type="journal article" date="2004" name="Nature">
        <title>Genome evolution in yeasts.</title>
        <authorList>
            <consortium name="Genolevures"/>
            <person name="Dujon B."/>
            <person name="Sherman D."/>
            <person name="Fischer G."/>
            <person name="Durrens P."/>
            <person name="Casaregola S."/>
            <person name="Lafontaine I."/>
            <person name="de Montigny J."/>
            <person name="Marck C."/>
            <person name="Neuveglise C."/>
            <person name="Talla E."/>
            <person name="Goffard N."/>
            <person name="Frangeul L."/>
            <person name="Aigle M."/>
            <person name="Anthouard V."/>
            <person name="Babour A."/>
            <person name="Barbe V."/>
            <person name="Barnay S."/>
            <person name="Blanchin S."/>
            <person name="Beckerich J.M."/>
            <person name="Beyne E."/>
            <person name="Bleykasten C."/>
            <person name="Boisrame A."/>
            <person name="Boyer J."/>
            <person name="Cattolico L."/>
            <person name="Confanioleri F."/>
            <person name="de Daruvar A."/>
            <person name="Despons L."/>
            <person name="Fabre E."/>
            <person name="Fairhead C."/>
            <person name="Ferry-Dumazet H."/>
            <person name="Groppi A."/>
            <person name="Hantraye F."/>
            <person name="Hennequin C."/>
            <person name="Jauniaux N."/>
            <person name="Joyet P."/>
            <person name="Kachouri R."/>
            <person name="Kerrest A."/>
            <person name="Koszul R."/>
            <person name="Lemaire M."/>
            <person name="Lesur I."/>
            <person name="Ma L."/>
            <person name="Muller H."/>
            <person name="Nicaud J.M."/>
            <person name="Nikolski M."/>
            <person name="Oztas S."/>
            <person name="Ozier-Kalogeropoulos O."/>
            <person name="Pellenz S."/>
            <person name="Potier S."/>
            <person name="Richard G.F."/>
            <person name="Straub M.L."/>
            <person name="Suleau A."/>
            <person name="Swennene D."/>
            <person name="Tekaia F."/>
            <person name="Wesolowski-Louvel M."/>
            <person name="Westhof E."/>
            <person name="Wirth B."/>
            <person name="Zeniou-Meyer M."/>
            <person name="Zivanovic I."/>
            <person name="Bolotin-Fukuhara M."/>
            <person name="Thierry A."/>
            <person name="Bouchier C."/>
            <person name="Caudron B."/>
            <person name="Scarpelli C."/>
            <person name="Gaillardin C."/>
            <person name="Weissenbach J."/>
            <person name="Wincker P."/>
            <person name="Souciet J.L."/>
        </authorList>
    </citation>
    <scope>NUCLEOTIDE SEQUENCE [LARGE SCALE GENOMIC DNA]</scope>
    <source>
        <strain evidence="2">ATCC 36239 / CBS 767 / BCRC 21394 / JCM 1990 / NBRC 0083 / IGC 2968</strain>
    </source>
</reference>
<dbReference type="AlphaFoldDB" id="B5RSU7"/>
<dbReference type="EMBL" id="CR382133">
    <property type="protein sequence ID" value="CAR65403.1"/>
    <property type="molecule type" value="Genomic_DNA"/>
</dbReference>
<organism evidence="1 2">
    <name type="scientific">Debaryomyces hansenii (strain ATCC 36239 / CBS 767 / BCRC 21394 / JCM 1990 / NBRC 0083 / IGC 2968)</name>
    <name type="common">Yeast</name>
    <name type="synonym">Torulaspora hansenii</name>
    <dbReference type="NCBI Taxonomy" id="284592"/>
    <lineage>
        <taxon>Eukaryota</taxon>
        <taxon>Fungi</taxon>
        <taxon>Dikarya</taxon>
        <taxon>Ascomycota</taxon>
        <taxon>Saccharomycotina</taxon>
        <taxon>Pichiomycetes</taxon>
        <taxon>Debaryomycetaceae</taxon>
        <taxon>Debaryomyces</taxon>
    </lineage>
</organism>
<dbReference type="InParanoid" id="B5RSU7"/>
<dbReference type="GeneID" id="8998050"/>
<evidence type="ECO:0000313" key="2">
    <source>
        <dbReference type="Proteomes" id="UP000000599"/>
    </source>
</evidence>
<accession>B5RSU7</accession>
<keyword evidence="2" id="KW-1185">Reference proteome</keyword>
<evidence type="ECO:0000313" key="1">
    <source>
        <dbReference type="EMBL" id="CAR65403.1"/>
    </source>
</evidence>